<dbReference type="GO" id="GO:0003700">
    <property type="term" value="F:DNA-binding transcription factor activity"/>
    <property type="evidence" value="ECO:0007669"/>
    <property type="project" value="InterPro"/>
</dbReference>
<dbReference type="Proteomes" id="UP000236248">
    <property type="component" value="Chromosome NCAV"/>
</dbReference>
<dbReference type="InterPro" id="IPR036390">
    <property type="entry name" value="WH_DNA-bd_sf"/>
</dbReference>
<proteinExistence type="predicted"/>
<sequence length="195" mass="21835">MQREDEMLARLEVALYASGRPLSIEEIQSAIGTDSRSKALKIARMLAEKVNSTFHALEVVESPSGSFVLQVKPSYYSMVRRFSSKPLLSKAALRTLAYIAYMQPVNVKRLAEVRGSQVYEHLRELRSLGFISYRVEGRSKMYYTTDKFAEYFGIASNGSYDGKELRAFLINKAMHVTSDPLQVDGAITTMAAQTG</sequence>
<evidence type="ECO:0000313" key="7">
    <source>
        <dbReference type="Proteomes" id="UP000236248"/>
    </source>
</evidence>
<name>A0A2K5AP38_9ARCH</name>
<evidence type="ECO:0000256" key="2">
    <source>
        <dbReference type="ARBA" id="ARBA00022618"/>
    </source>
</evidence>
<keyword evidence="3" id="KW-0159">Chromosome partition</keyword>
<dbReference type="Pfam" id="PF04079">
    <property type="entry name" value="SMC_ScpB"/>
    <property type="match status" value="1"/>
</dbReference>
<dbReference type="PANTHER" id="PTHR34298:SF2">
    <property type="entry name" value="SEGREGATION AND CONDENSATION PROTEIN B"/>
    <property type="match status" value="1"/>
</dbReference>
<dbReference type="PANTHER" id="PTHR34298">
    <property type="entry name" value="SEGREGATION AND CONDENSATION PROTEIN B"/>
    <property type="match status" value="1"/>
</dbReference>
<dbReference type="GO" id="GO:0051301">
    <property type="term" value="P:cell division"/>
    <property type="evidence" value="ECO:0007669"/>
    <property type="project" value="UniProtKB-KW"/>
</dbReference>
<dbReference type="GeneID" id="41594306"/>
<dbReference type="InterPro" id="IPR036388">
    <property type="entry name" value="WH-like_DNA-bd_sf"/>
</dbReference>
<evidence type="ECO:0000259" key="5">
    <source>
        <dbReference type="SMART" id="SM00418"/>
    </source>
</evidence>
<evidence type="ECO:0000256" key="3">
    <source>
        <dbReference type="ARBA" id="ARBA00022829"/>
    </source>
</evidence>
<reference evidence="7" key="1">
    <citation type="submission" date="2018-01" db="EMBL/GenBank/DDBJ databases">
        <authorList>
            <person name="Kerou L M."/>
        </authorList>
    </citation>
    <scope>NUCLEOTIDE SEQUENCE [LARGE SCALE GENOMIC DNA]</scope>
    <source>
        <strain evidence="7">SCU2</strain>
    </source>
</reference>
<dbReference type="SUPFAM" id="SSF46785">
    <property type="entry name" value="Winged helix' DNA-binding domain"/>
    <property type="match status" value="2"/>
</dbReference>
<gene>
    <name evidence="6" type="primary">scpB</name>
    <name evidence="6" type="ORF">NCAV_0204</name>
</gene>
<keyword evidence="2" id="KW-0132">Cell division</keyword>
<dbReference type="SMART" id="SM00418">
    <property type="entry name" value="HTH_ARSR"/>
    <property type="match status" value="1"/>
</dbReference>
<keyword evidence="4" id="KW-0131">Cell cycle</keyword>
<dbReference type="GO" id="GO:0051304">
    <property type="term" value="P:chromosome separation"/>
    <property type="evidence" value="ECO:0007669"/>
    <property type="project" value="InterPro"/>
</dbReference>
<accession>A0A2K5AP38</accession>
<evidence type="ECO:0000313" key="6">
    <source>
        <dbReference type="EMBL" id="SPC33404.1"/>
    </source>
</evidence>
<evidence type="ECO:0000256" key="4">
    <source>
        <dbReference type="ARBA" id="ARBA00023306"/>
    </source>
</evidence>
<feature type="domain" description="HTH arsR-type" evidence="5">
    <location>
        <begin position="91"/>
        <end position="157"/>
    </location>
</feature>
<keyword evidence="1" id="KW-0963">Cytoplasm</keyword>
<dbReference type="AlphaFoldDB" id="A0A2K5AP38"/>
<organism evidence="6 7">
    <name type="scientific">Candidatus Nitrosocaldus cavascurensis</name>
    <dbReference type="NCBI Taxonomy" id="2058097"/>
    <lineage>
        <taxon>Archaea</taxon>
        <taxon>Nitrososphaerota</taxon>
        <taxon>Nitrososphaeria</taxon>
        <taxon>Candidatus Nitrosocaldales</taxon>
        <taxon>Candidatus Nitrosocaldaceae</taxon>
        <taxon>Candidatus Nitrosocaldus</taxon>
    </lineage>
</organism>
<dbReference type="InterPro" id="IPR005234">
    <property type="entry name" value="ScpB_csome_segregation"/>
</dbReference>
<dbReference type="InterPro" id="IPR001845">
    <property type="entry name" value="HTH_ArsR_DNA-bd_dom"/>
</dbReference>
<dbReference type="NCBIfam" id="TIGR00281">
    <property type="entry name" value="SMC-Scp complex subunit ScpB"/>
    <property type="match status" value="1"/>
</dbReference>
<keyword evidence="7" id="KW-1185">Reference proteome</keyword>
<dbReference type="EMBL" id="LT981265">
    <property type="protein sequence ID" value="SPC33404.1"/>
    <property type="molecule type" value="Genomic_DNA"/>
</dbReference>
<dbReference type="RefSeq" id="WP_103287769.1">
    <property type="nucleotide sequence ID" value="NZ_LT981265.1"/>
</dbReference>
<protein>
    <submittedName>
        <fullName evidence="6">Chromosome segregation and condensation protein ScpB</fullName>
    </submittedName>
</protein>
<dbReference type="Gene3D" id="1.10.10.10">
    <property type="entry name" value="Winged helix-like DNA-binding domain superfamily/Winged helix DNA-binding domain"/>
    <property type="match status" value="2"/>
</dbReference>
<dbReference type="KEGG" id="ncv:NCAV_0204"/>
<evidence type="ECO:0000256" key="1">
    <source>
        <dbReference type="ARBA" id="ARBA00022490"/>
    </source>
</evidence>